<proteinExistence type="predicted"/>
<name>A0A6A0AE84_HAELA</name>
<dbReference type="AlphaFoldDB" id="A0A6A0AE84"/>
<sequence length="198" mass="20300">MAAGWAGIRRGSGSGGRGAAFCARGGCTAGGVGALRNPGAGVDAYPNLRGHKQCGDTNSEGAVKAGARALQQPPKGQYSAVQWLVMCTSQEPLYAFVPMLAMSITAYQLVSLASPALGRAQPAGLPASGVQPASLPGPWAFGLFSTEAVLGEFLCLVLLIALAVQRVGAQSDDLVDQQGVTFPCTWHGRLPPTTYTIV</sequence>
<organism evidence="1 2">
    <name type="scientific">Haematococcus lacustris</name>
    <name type="common">Green alga</name>
    <name type="synonym">Haematococcus pluvialis</name>
    <dbReference type="NCBI Taxonomy" id="44745"/>
    <lineage>
        <taxon>Eukaryota</taxon>
        <taxon>Viridiplantae</taxon>
        <taxon>Chlorophyta</taxon>
        <taxon>core chlorophytes</taxon>
        <taxon>Chlorophyceae</taxon>
        <taxon>CS clade</taxon>
        <taxon>Chlamydomonadales</taxon>
        <taxon>Haematococcaceae</taxon>
        <taxon>Haematococcus</taxon>
    </lineage>
</organism>
<comment type="caution">
    <text evidence="1">The sequence shown here is derived from an EMBL/GenBank/DDBJ whole genome shotgun (WGS) entry which is preliminary data.</text>
</comment>
<accession>A0A6A0AE84</accession>
<reference evidence="1 2" key="1">
    <citation type="submission" date="2020-02" db="EMBL/GenBank/DDBJ databases">
        <title>Draft genome sequence of Haematococcus lacustris strain NIES-144.</title>
        <authorList>
            <person name="Morimoto D."/>
            <person name="Nakagawa S."/>
            <person name="Yoshida T."/>
            <person name="Sawayama S."/>
        </authorList>
    </citation>
    <scope>NUCLEOTIDE SEQUENCE [LARGE SCALE GENOMIC DNA]</scope>
    <source>
        <strain evidence="1 2">NIES-144</strain>
    </source>
</reference>
<dbReference type="EMBL" id="BLLF01005001">
    <property type="protein sequence ID" value="GFH30581.1"/>
    <property type="molecule type" value="Genomic_DNA"/>
</dbReference>
<evidence type="ECO:0000313" key="2">
    <source>
        <dbReference type="Proteomes" id="UP000485058"/>
    </source>
</evidence>
<dbReference type="Proteomes" id="UP000485058">
    <property type="component" value="Unassembled WGS sequence"/>
</dbReference>
<keyword evidence="2" id="KW-1185">Reference proteome</keyword>
<gene>
    <name evidence="1" type="ORF">HaLaN_29463</name>
</gene>
<protein>
    <submittedName>
        <fullName evidence="1">Uncharacterized protein</fullName>
    </submittedName>
</protein>
<evidence type="ECO:0000313" key="1">
    <source>
        <dbReference type="EMBL" id="GFH30581.1"/>
    </source>
</evidence>